<dbReference type="EMBL" id="MDYN01000021">
    <property type="protein sequence ID" value="OQD82441.1"/>
    <property type="molecule type" value="Genomic_DNA"/>
</dbReference>
<proteinExistence type="predicted"/>
<organism evidence="1 2">
    <name type="scientific">Penicillium antarcticum</name>
    <dbReference type="NCBI Taxonomy" id="416450"/>
    <lineage>
        <taxon>Eukaryota</taxon>
        <taxon>Fungi</taxon>
        <taxon>Dikarya</taxon>
        <taxon>Ascomycota</taxon>
        <taxon>Pezizomycotina</taxon>
        <taxon>Eurotiomycetes</taxon>
        <taxon>Eurotiomycetidae</taxon>
        <taxon>Eurotiales</taxon>
        <taxon>Aspergillaceae</taxon>
        <taxon>Penicillium</taxon>
    </lineage>
</organism>
<name>A0A1V6PZN8_9EURO</name>
<evidence type="ECO:0008006" key="3">
    <source>
        <dbReference type="Google" id="ProtNLM"/>
    </source>
</evidence>
<dbReference type="SUPFAM" id="SSF48403">
    <property type="entry name" value="Ankyrin repeat"/>
    <property type="match status" value="1"/>
</dbReference>
<keyword evidence="2" id="KW-1185">Reference proteome</keyword>
<gene>
    <name evidence="1" type="ORF">PENANT_c021G04775</name>
</gene>
<dbReference type="Gene3D" id="1.25.40.20">
    <property type="entry name" value="Ankyrin repeat-containing domain"/>
    <property type="match status" value="1"/>
</dbReference>
<comment type="caution">
    <text evidence="1">The sequence shown here is derived from an EMBL/GenBank/DDBJ whole genome shotgun (WGS) entry which is preliminary data.</text>
</comment>
<reference evidence="2" key="1">
    <citation type="journal article" date="2017" name="Nat. Microbiol.">
        <title>Global analysis of biosynthetic gene clusters reveals vast potential of secondary metabolite production in Penicillium species.</title>
        <authorList>
            <person name="Nielsen J.C."/>
            <person name="Grijseels S."/>
            <person name="Prigent S."/>
            <person name="Ji B."/>
            <person name="Dainat J."/>
            <person name="Nielsen K.F."/>
            <person name="Frisvad J.C."/>
            <person name="Workman M."/>
            <person name="Nielsen J."/>
        </authorList>
    </citation>
    <scope>NUCLEOTIDE SEQUENCE [LARGE SCALE GENOMIC DNA]</scope>
    <source>
        <strain evidence="2">IBT 31811</strain>
    </source>
</reference>
<dbReference type="AlphaFoldDB" id="A0A1V6PZN8"/>
<sequence length="126" mass="13941">MPPSMDMSNSSMVEILLDKSGSKLPVDRNPKSEDSPVQLAACKVHKQVVEYVKALLARGADVSDDSFCVAVTYCNNKALDLFFTKFVHGKCQITLLELAVIDSNMEIFKMPLDQGFDREKALVEAI</sequence>
<evidence type="ECO:0000313" key="1">
    <source>
        <dbReference type="EMBL" id="OQD82441.1"/>
    </source>
</evidence>
<protein>
    <recommendedName>
        <fullName evidence="3">Ankyrin repeat protein</fullName>
    </recommendedName>
</protein>
<dbReference type="Proteomes" id="UP000191672">
    <property type="component" value="Unassembled WGS sequence"/>
</dbReference>
<accession>A0A1V6PZN8</accession>
<dbReference type="InterPro" id="IPR036770">
    <property type="entry name" value="Ankyrin_rpt-contain_sf"/>
</dbReference>
<evidence type="ECO:0000313" key="2">
    <source>
        <dbReference type="Proteomes" id="UP000191672"/>
    </source>
</evidence>